<dbReference type="InterPro" id="IPR029063">
    <property type="entry name" value="SAM-dependent_MTases_sf"/>
</dbReference>
<dbReference type="GO" id="GO:0032259">
    <property type="term" value="P:methylation"/>
    <property type="evidence" value="ECO:0007669"/>
    <property type="project" value="UniProtKB-KW"/>
</dbReference>
<dbReference type="GO" id="GO:0009813">
    <property type="term" value="P:flavonoid biosynthetic process"/>
    <property type="evidence" value="ECO:0007669"/>
    <property type="project" value="UniProtKB-ARBA"/>
</dbReference>
<keyword evidence="3" id="KW-0949">S-adenosyl-L-methionine</keyword>
<dbReference type="PROSITE" id="PS51683">
    <property type="entry name" value="SAM_OMT_II"/>
    <property type="match status" value="1"/>
</dbReference>
<evidence type="ECO:0000256" key="5">
    <source>
        <dbReference type="PIRSR" id="PIRSR005739-1"/>
    </source>
</evidence>
<feature type="domain" description="O-methyltransferase dimerisation" evidence="7">
    <location>
        <begin position="20"/>
        <end position="109"/>
    </location>
</feature>
<dbReference type="InterPro" id="IPR001077">
    <property type="entry name" value="COMT_C"/>
</dbReference>
<evidence type="ECO:0000256" key="4">
    <source>
        <dbReference type="ARBA" id="ARBA00034481"/>
    </source>
</evidence>
<dbReference type="Gene3D" id="1.10.10.10">
    <property type="entry name" value="Winged helix-like DNA-binding domain superfamily/Winged helix DNA-binding domain"/>
    <property type="match status" value="1"/>
</dbReference>
<keyword evidence="1" id="KW-0489">Methyltransferase</keyword>
<dbReference type="SUPFAM" id="SSF53335">
    <property type="entry name" value="S-adenosyl-L-methionine-dependent methyltransferases"/>
    <property type="match status" value="1"/>
</dbReference>
<keyword evidence="2" id="KW-0808">Transferase</keyword>
<gene>
    <name evidence="8" type="ORF">CASFOL_027748</name>
</gene>
<dbReference type="Pfam" id="PF08100">
    <property type="entry name" value="Dimerisation"/>
    <property type="match status" value="1"/>
</dbReference>
<reference evidence="9" key="1">
    <citation type="journal article" date="2024" name="IScience">
        <title>Strigolactones Initiate the Formation of Haustorium-like Structures in Castilleja.</title>
        <authorList>
            <person name="Buerger M."/>
            <person name="Peterson D."/>
            <person name="Chory J."/>
        </authorList>
    </citation>
    <scope>NUCLEOTIDE SEQUENCE [LARGE SCALE GENOMIC DNA]</scope>
</reference>
<dbReference type="InterPro" id="IPR036388">
    <property type="entry name" value="WH-like_DNA-bd_sf"/>
</dbReference>
<evidence type="ECO:0000313" key="8">
    <source>
        <dbReference type="EMBL" id="KAL3628702.1"/>
    </source>
</evidence>
<dbReference type="GO" id="GO:0008757">
    <property type="term" value="F:S-adenosylmethionine-dependent methyltransferase activity"/>
    <property type="evidence" value="ECO:0007669"/>
    <property type="project" value="UniProtKB-ARBA"/>
</dbReference>
<comment type="similarity">
    <text evidence="4">Belongs to the class I-like SAM-binding methyltransferase superfamily. Cation-independent O-methyltransferase family. COMT subfamily.</text>
</comment>
<name>A0ABD3CGS8_9LAMI</name>
<evidence type="ECO:0000259" key="7">
    <source>
        <dbReference type="Pfam" id="PF08100"/>
    </source>
</evidence>
<dbReference type="PIRSF" id="PIRSF005739">
    <property type="entry name" value="O-mtase"/>
    <property type="match status" value="1"/>
</dbReference>
<evidence type="ECO:0000256" key="3">
    <source>
        <dbReference type="ARBA" id="ARBA00022691"/>
    </source>
</evidence>
<dbReference type="AlphaFoldDB" id="A0ABD3CGS8"/>
<protein>
    <submittedName>
        <fullName evidence="8">Uncharacterized protein</fullName>
    </submittedName>
</protein>
<sequence>MEQVKMSPDNEAGVLALAACTSHIFPKALKAAIELDIFEIVARAHGDDLSPSDIASQLPTSNIERTVVVLDSLLRLLVTHSLLTCATRKLENGSIERRYGLAPAGRFFVGDENGASLAPYFAFVSRQGLVQLSYKDAVLKGGKIFEKVHGKSFYGSMATDPDSGKIFDNGMGAHSTMIMKKVVKVYNGFDGLSSLVNVGGGNGSILDIIVSNYPSIHAVNFDLPHVVQSAPSYKDTVEHIGGDMFVEVPKGDAILLKYVLHNWGDEQCIKLLKNCYKALPSKGKVIVMDYIQPNSPQTNVHAKYASQMDIVMTALLEGKERTEDEFEAMAKEAGFGKFKVVCYVYGIWIMEFIKLV</sequence>
<feature type="active site" description="Proton acceptor" evidence="5">
    <location>
        <position position="261"/>
    </location>
</feature>
<evidence type="ECO:0000256" key="1">
    <source>
        <dbReference type="ARBA" id="ARBA00022603"/>
    </source>
</evidence>
<evidence type="ECO:0000313" key="9">
    <source>
        <dbReference type="Proteomes" id="UP001632038"/>
    </source>
</evidence>
<dbReference type="SUPFAM" id="SSF46785">
    <property type="entry name" value="Winged helix' DNA-binding domain"/>
    <property type="match status" value="1"/>
</dbReference>
<organism evidence="8 9">
    <name type="scientific">Castilleja foliolosa</name>
    <dbReference type="NCBI Taxonomy" id="1961234"/>
    <lineage>
        <taxon>Eukaryota</taxon>
        <taxon>Viridiplantae</taxon>
        <taxon>Streptophyta</taxon>
        <taxon>Embryophyta</taxon>
        <taxon>Tracheophyta</taxon>
        <taxon>Spermatophyta</taxon>
        <taxon>Magnoliopsida</taxon>
        <taxon>eudicotyledons</taxon>
        <taxon>Gunneridae</taxon>
        <taxon>Pentapetalae</taxon>
        <taxon>asterids</taxon>
        <taxon>lamiids</taxon>
        <taxon>Lamiales</taxon>
        <taxon>Orobanchaceae</taxon>
        <taxon>Pedicularideae</taxon>
        <taxon>Castillejinae</taxon>
        <taxon>Castilleja</taxon>
    </lineage>
</organism>
<keyword evidence="9" id="KW-1185">Reference proteome</keyword>
<dbReference type="Proteomes" id="UP001632038">
    <property type="component" value="Unassembled WGS sequence"/>
</dbReference>
<feature type="domain" description="O-methyltransferase C-terminal" evidence="6">
    <location>
        <begin position="135"/>
        <end position="335"/>
    </location>
</feature>
<evidence type="ECO:0000259" key="6">
    <source>
        <dbReference type="Pfam" id="PF00891"/>
    </source>
</evidence>
<proteinExistence type="inferred from homology"/>
<dbReference type="Pfam" id="PF00891">
    <property type="entry name" value="Methyltransf_2"/>
    <property type="match status" value="1"/>
</dbReference>
<dbReference type="InterPro" id="IPR016461">
    <property type="entry name" value="COMT-like"/>
</dbReference>
<dbReference type="InterPro" id="IPR036390">
    <property type="entry name" value="WH_DNA-bd_sf"/>
</dbReference>
<dbReference type="InterPro" id="IPR012967">
    <property type="entry name" value="COMT_dimerisation"/>
</dbReference>
<dbReference type="FunFam" id="1.10.10.10:FF:000357">
    <property type="entry name" value="Caffeic acid 3-O-methyltransferase"/>
    <property type="match status" value="1"/>
</dbReference>
<evidence type="ECO:0000256" key="2">
    <source>
        <dbReference type="ARBA" id="ARBA00022679"/>
    </source>
</evidence>
<dbReference type="EMBL" id="JAVIJP010000036">
    <property type="protein sequence ID" value="KAL3628702.1"/>
    <property type="molecule type" value="Genomic_DNA"/>
</dbReference>
<comment type="caution">
    <text evidence="8">The sequence shown here is derived from an EMBL/GenBank/DDBJ whole genome shotgun (WGS) entry which is preliminary data.</text>
</comment>
<dbReference type="Gene3D" id="3.40.50.150">
    <property type="entry name" value="Vaccinia Virus protein VP39"/>
    <property type="match status" value="1"/>
</dbReference>
<dbReference type="PANTHER" id="PTHR11746">
    <property type="entry name" value="O-METHYLTRANSFERASE"/>
    <property type="match status" value="1"/>
</dbReference>
<accession>A0ABD3CGS8</accession>